<dbReference type="InterPro" id="IPR011066">
    <property type="entry name" value="MscS_channel_C_sf"/>
</dbReference>
<dbReference type="Proteomes" id="UP000603912">
    <property type="component" value="Unassembled WGS sequence"/>
</dbReference>
<feature type="compositionally biased region" description="Low complexity" evidence="7">
    <location>
        <begin position="736"/>
        <end position="745"/>
    </location>
</feature>
<dbReference type="Pfam" id="PF00924">
    <property type="entry name" value="MS_channel_2nd"/>
    <property type="match status" value="1"/>
</dbReference>
<dbReference type="AlphaFoldDB" id="A0A917MJ14"/>
<keyword evidence="9" id="KW-0732">Signal</keyword>
<evidence type="ECO:0000259" key="11">
    <source>
        <dbReference type="Pfam" id="PF21082"/>
    </source>
</evidence>
<reference evidence="13" key="1">
    <citation type="journal article" date="2014" name="Int. J. Syst. Evol. Microbiol.">
        <title>Complete genome sequence of Corynebacterium casei LMG S-19264T (=DSM 44701T), isolated from a smear-ripened cheese.</title>
        <authorList>
            <consortium name="US DOE Joint Genome Institute (JGI-PGF)"/>
            <person name="Walter F."/>
            <person name="Albersmeier A."/>
            <person name="Kalinowski J."/>
            <person name="Ruckert C."/>
        </authorList>
    </citation>
    <scope>NUCLEOTIDE SEQUENCE</scope>
    <source>
        <strain evidence="13">CGMCC 1.12214</strain>
    </source>
</reference>
<organism evidence="13 14">
    <name type="scientific">Alsobacter metallidurans</name>
    <dbReference type="NCBI Taxonomy" id="340221"/>
    <lineage>
        <taxon>Bacteria</taxon>
        <taxon>Pseudomonadati</taxon>
        <taxon>Pseudomonadota</taxon>
        <taxon>Alphaproteobacteria</taxon>
        <taxon>Hyphomicrobiales</taxon>
        <taxon>Alsobacteraceae</taxon>
        <taxon>Alsobacter</taxon>
    </lineage>
</organism>
<feature type="signal peptide" evidence="9">
    <location>
        <begin position="1"/>
        <end position="21"/>
    </location>
</feature>
<feature type="transmembrane region" description="Helical" evidence="8">
    <location>
        <begin position="414"/>
        <end position="431"/>
    </location>
</feature>
<dbReference type="SUPFAM" id="SSF50182">
    <property type="entry name" value="Sm-like ribonucleoproteins"/>
    <property type="match status" value="1"/>
</dbReference>
<keyword evidence="5 8" id="KW-1133">Transmembrane helix</keyword>
<feature type="transmembrane region" description="Helical" evidence="8">
    <location>
        <begin position="540"/>
        <end position="559"/>
    </location>
</feature>
<feature type="transmembrane region" description="Helical" evidence="8">
    <location>
        <begin position="292"/>
        <end position="312"/>
    </location>
</feature>
<name>A0A917MJ14_9HYPH</name>
<feature type="transmembrane region" description="Helical" evidence="8">
    <location>
        <begin position="342"/>
        <end position="362"/>
    </location>
</feature>
<accession>A0A917MJ14</accession>
<dbReference type="InterPro" id="IPR049142">
    <property type="entry name" value="MS_channel_1st"/>
</dbReference>
<dbReference type="GO" id="GO:0008381">
    <property type="term" value="F:mechanosensitive monoatomic ion channel activity"/>
    <property type="evidence" value="ECO:0007669"/>
    <property type="project" value="InterPro"/>
</dbReference>
<feature type="domain" description="Mechanosensitive ion channel transmembrane helices 2/3" evidence="12">
    <location>
        <begin position="516"/>
        <end position="556"/>
    </location>
</feature>
<keyword evidence="14" id="KW-1185">Reference proteome</keyword>
<dbReference type="Gene3D" id="3.30.70.100">
    <property type="match status" value="1"/>
</dbReference>
<feature type="transmembrane region" description="Helical" evidence="8">
    <location>
        <begin position="194"/>
        <end position="215"/>
    </location>
</feature>
<gene>
    <name evidence="13" type="ORF">GCM10007036_35010</name>
</gene>
<feature type="chain" id="PRO_5036743354" evidence="9">
    <location>
        <begin position="22"/>
        <end position="762"/>
    </location>
</feature>
<dbReference type="Pfam" id="PF21082">
    <property type="entry name" value="MS_channel_3rd"/>
    <property type="match status" value="1"/>
</dbReference>
<feature type="transmembrane region" description="Helical" evidence="8">
    <location>
        <begin position="260"/>
        <end position="280"/>
    </location>
</feature>
<evidence type="ECO:0000256" key="4">
    <source>
        <dbReference type="ARBA" id="ARBA00022692"/>
    </source>
</evidence>
<feature type="transmembrane region" description="Helical" evidence="8">
    <location>
        <begin position="516"/>
        <end position="534"/>
    </location>
</feature>
<comment type="caution">
    <text evidence="13">The sequence shown here is derived from an EMBL/GenBank/DDBJ whole genome shotgun (WGS) entry which is preliminary data.</text>
</comment>
<comment type="subcellular location">
    <subcellularLocation>
        <location evidence="1">Cell membrane</location>
        <topology evidence="1">Multi-pass membrane protein</topology>
    </subcellularLocation>
</comment>
<protein>
    <submittedName>
        <fullName evidence="13">Membrane protein</fullName>
    </submittedName>
</protein>
<dbReference type="InterPro" id="IPR045276">
    <property type="entry name" value="YbiO_bact"/>
</dbReference>
<dbReference type="InterPro" id="IPR010920">
    <property type="entry name" value="LSM_dom_sf"/>
</dbReference>
<evidence type="ECO:0000256" key="9">
    <source>
        <dbReference type="SAM" id="SignalP"/>
    </source>
</evidence>
<dbReference type="InterPro" id="IPR049278">
    <property type="entry name" value="MS_channel_C"/>
</dbReference>
<feature type="transmembrane region" description="Helical" evidence="8">
    <location>
        <begin position="141"/>
        <end position="163"/>
    </location>
</feature>
<dbReference type="SUPFAM" id="SSF82861">
    <property type="entry name" value="Mechanosensitive channel protein MscS (YggB), transmembrane region"/>
    <property type="match status" value="1"/>
</dbReference>
<dbReference type="Pfam" id="PF21088">
    <property type="entry name" value="MS_channel_1st"/>
    <property type="match status" value="1"/>
</dbReference>
<evidence type="ECO:0000259" key="10">
    <source>
        <dbReference type="Pfam" id="PF00924"/>
    </source>
</evidence>
<evidence type="ECO:0000259" key="12">
    <source>
        <dbReference type="Pfam" id="PF21088"/>
    </source>
</evidence>
<dbReference type="InterPro" id="IPR023408">
    <property type="entry name" value="MscS_beta-dom_sf"/>
</dbReference>
<feature type="transmembrane region" description="Helical" evidence="8">
    <location>
        <begin position="451"/>
        <end position="469"/>
    </location>
</feature>
<feature type="domain" description="Mechanosensitive ion channel MscS C-terminal" evidence="11">
    <location>
        <begin position="629"/>
        <end position="715"/>
    </location>
</feature>
<dbReference type="InterPro" id="IPR006685">
    <property type="entry name" value="MscS_channel_2nd"/>
</dbReference>
<sequence length="762" mass="82849">MKIALALCALAWVLISAPAHAASSTSSVNPALPFALGAGASKPADNKAQPPDDPAKVPDFVSRLDDRQARSLLLDTLAAKPKPEQRAENDSVTDLFGSVLTAGRRYADRVATVAAGAPNLVMLRDSVLTHLDATPASMLGLIGWIVLSIGAAGAIEAIVRVLVDWNLRRRRARQGLPPPPESLRDGGRLGQRSVGLACFTAVATGLVLASPRALSQAQQDFALSFVAGALIVRVADTSAYLCIAYLVPPSTAAARKSVRRALRGTVVGAHATVILGALLLTEFRTSGVPFEARLLIGMALWTLLGMFLYAGVNRLRLMVEAPVEEGRFKRETFVFRWLRTHWYGVARAVIGLAWVFTLLSALETGPMAFEAGVLSLLLVIYTPAAVRLLTLALRRSFARRQGHDEKVDPPWTTSLVRCARILAAVAALYMMGRIWGLDVFAYASNRLGESVARMVIDVSIIVLLAYVVWEIIRAIVRSEAGGEPVDPEDDAEVAFEEGSMKPQTRMQTFMPLVEKFLFVVVLIVAGMMILKTLGVDTGPLLAGAGIVGIAIGFGAQTLVKDIVSGIFFLLDDAFRLGEYVEIDQTRGTVEGISIRSLRIRHHRGAVHTVPFGTIQRLTNYSRDWIILKLEFLLAFETDLKLVKKIVKEIGKELLEDEEYGQHFLEPVKSQGVRRMEQIGMVIGIKFMAKPGEQFILRREVYQRVRDAFEKNGIAFARPQVVVQVPSGKLSAEEAEGFAAAAAEAAEPPPTPEELQQRKAKAS</sequence>
<evidence type="ECO:0000256" key="5">
    <source>
        <dbReference type="ARBA" id="ARBA00022989"/>
    </source>
</evidence>
<evidence type="ECO:0000256" key="7">
    <source>
        <dbReference type="SAM" id="MobiDB-lite"/>
    </source>
</evidence>
<dbReference type="Gene3D" id="1.10.287.1260">
    <property type="match status" value="1"/>
</dbReference>
<keyword evidence="4 8" id="KW-0812">Transmembrane</keyword>
<comment type="similarity">
    <text evidence="2">Belongs to the MscS (TC 1.A.23) family.</text>
</comment>
<dbReference type="RefSeq" id="WP_188518988.1">
    <property type="nucleotide sequence ID" value="NZ_BMES01000002.1"/>
</dbReference>
<evidence type="ECO:0000256" key="6">
    <source>
        <dbReference type="ARBA" id="ARBA00023136"/>
    </source>
</evidence>
<dbReference type="SUPFAM" id="SSF82689">
    <property type="entry name" value="Mechanosensitive channel protein MscS (YggB), C-terminal domain"/>
    <property type="match status" value="1"/>
</dbReference>
<reference evidence="13" key="2">
    <citation type="submission" date="2020-09" db="EMBL/GenBank/DDBJ databases">
        <authorList>
            <person name="Sun Q."/>
            <person name="Zhou Y."/>
        </authorList>
    </citation>
    <scope>NUCLEOTIDE SEQUENCE</scope>
    <source>
        <strain evidence="13">CGMCC 1.12214</strain>
    </source>
</reference>
<dbReference type="GO" id="GO:0005886">
    <property type="term" value="C:plasma membrane"/>
    <property type="evidence" value="ECO:0007669"/>
    <property type="project" value="UniProtKB-SubCell"/>
</dbReference>
<evidence type="ECO:0000313" key="14">
    <source>
        <dbReference type="Proteomes" id="UP000603912"/>
    </source>
</evidence>
<proteinExistence type="inferred from homology"/>
<keyword evidence="6 8" id="KW-0472">Membrane</keyword>
<evidence type="ECO:0000256" key="8">
    <source>
        <dbReference type="SAM" id="Phobius"/>
    </source>
</evidence>
<feature type="transmembrane region" description="Helical" evidence="8">
    <location>
        <begin position="221"/>
        <end position="248"/>
    </location>
</feature>
<feature type="transmembrane region" description="Helical" evidence="8">
    <location>
        <begin position="374"/>
        <end position="393"/>
    </location>
</feature>
<feature type="domain" description="Mechanosensitive ion channel MscS" evidence="10">
    <location>
        <begin position="557"/>
        <end position="622"/>
    </location>
</feature>
<dbReference type="PANTHER" id="PTHR30460">
    <property type="entry name" value="MODERATE CONDUCTANCE MECHANOSENSITIVE CHANNEL YBIO"/>
    <property type="match status" value="1"/>
</dbReference>
<keyword evidence="3" id="KW-1003">Cell membrane</keyword>
<evidence type="ECO:0000256" key="1">
    <source>
        <dbReference type="ARBA" id="ARBA00004651"/>
    </source>
</evidence>
<evidence type="ECO:0000313" key="13">
    <source>
        <dbReference type="EMBL" id="GGH26873.1"/>
    </source>
</evidence>
<evidence type="ECO:0000256" key="3">
    <source>
        <dbReference type="ARBA" id="ARBA00022475"/>
    </source>
</evidence>
<dbReference type="InterPro" id="IPR011014">
    <property type="entry name" value="MscS_channel_TM-2"/>
</dbReference>
<evidence type="ECO:0000256" key="2">
    <source>
        <dbReference type="ARBA" id="ARBA00008017"/>
    </source>
</evidence>
<dbReference type="PANTHER" id="PTHR30460:SF0">
    <property type="entry name" value="MODERATE CONDUCTANCE MECHANOSENSITIVE CHANNEL YBIO"/>
    <property type="match status" value="1"/>
</dbReference>
<feature type="region of interest" description="Disordered" evidence="7">
    <location>
        <begin position="735"/>
        <end position="762"/>
    </location>
</feature>
<dbReference type="Gene3D" id="2.30.30.60">
    <property type="match status" value="1"/>
</dbReference>
<dbReference type="EMBL" id="BMES01000002">
    <property type="protein sequence ID" value="GGH26873.1"/>
    <property type="molecule type" value="Genomic_DNA"/>
</dbReference>